<keyword evidence="1" id="KW-0472">Membrane</keyword>
<feature type="transmembrane region" description="Helical" evidence="1">
    <location>
        <begin position="38"/>
        <end position="60"/>
    </location>
</feature>
<name>A0A563VWJ8_9CYAN</name>
<reference evidence="2 3" key="1">
    <citation type="submission" date="2019-01" db="EMBL/GenBank/DDBJ databases">
        <authorList>
            <person name="Brito A."/>
        </authorList>
    </citation>
    <scope>NUCLEOTIDE SEQUENCE [LARGE SCALE GENOMIC DNA]</scope>
    <source>
        <strain evidence="2">1</strain>
    </source>
</reference>
<gene>
    <name evidence="2" type="ORF">H1P_3770001</name>
</gene>
<dbReference type="Proteomes" id="UP000320055">
    <property type="component" value="Unassembled WGS sequence"/>
</dbReference>
<organism evidence="2 3">
    <name type="scientific">Hyella patelloides LEGE 07179</name>
    <dbReference type="NCBI Taxonomy" id="945734"/>
    <lineage>
        <taxon>Bacteria</taxon>
        <taxon>Bacillati</taxon>
        <taxon>Cyanobacteriota</taxon>
        <taxon>Cyanophyceae</taxon>
        <taxon>Pleurocapsales</taxon>
        <taxon>Hyellaceae</taxon>
        <taxon>Hyella</taxon>
    </lineage>
</organism>
<sequence>MKESAFQKLQKSNTLSKALPGLRRVFPEFWPQIRQQKLLLSVYCIGLIVELVAQLVRLWSLKFIFDYVILHDTDALALEFPMLADANQMVLLLIFSLGIVRVSRLRDVHYL</sequence>
<dbReference type="AlphaFoldDB" id="A0A563VWJ8"/>
<proteinExistence type="predicted"/>
<dbReference type="EMBL" id="CAACVJ010000309">
    <property type="protein sequence ID" value="VEP15834.1"/>
    <property type="molecule type" value="Genomic_DNA"/>
</dbReference>
<keyword evidence="3" id="KW-1185">Reference proteome</keyword>
<protein>
    <submittedName>
        <fullName evidence="2">Uncharacterized protein</fullName>
    </submittedName>
</protein>
<keyword evidence="1" id="KW-0812">Transmembrane</keyword>
<evidence type="ECO:0000313" key="3">
    <source>
        <dbReference type="Proteomes" id="UP000320055"/>
    </source>
</evidence>
<dbReference type="OrthoDB" id="9762778at2"/>
<feature type="transmembrane region" description="Helical" evidence="1">
    <location>
        <begin position="80"/>
        <end position="100"/>
    </location>
</feature>
<dbReference type="RefSeq" id="WP_144874675.1">
    <property type="nucleotide sequence ID" value="NZ_LR214113.1"/>
</dbReference>
<accession>A0A563VWJ8</accession>
<keyword evidence="1" id="KW-1133">Transmembrane helix</keyword>
<evidence type="ECO:0000256" key="1">
    <source>
        <dbReference type="SAM" id="Phobius"/>
    </source>
</evidence>
<evidence type="ECO:0000313" key="2">
    <source>
        <dbReference type="EMBL" id="VEP15834.1"/>
    </source>
</evidence>